<keyword evidence="3" id="KW-0804">Transcription</keyword>
<accession>A0ABZ2IVX8</accession>
<proteinExistence type="predicted"/>
<evidence type="ECO:0000313" key="6">
    <source>
        <dbReference type="Proteomes" id="UP001385389"/>
    </source>
</evidence>
<evidence type="ECO:0000256" key="2">
    <source>
        <dbReference type="ARBA" id="ARBA00023125"/>
    </source>
</evidence>
<reference evidence="5 6" key="1">
    <citation type="submission" date="2024-03" db="EMBL/GenBank/DDBJ databases">
        <title>Phenotype and Genome Characterization of a Sulfate-Reducing Bacterium Pseudodesulfovibrio sp. strain 5S69, isolated from Petroleum Reservoir in Tatarstan (Russia).</title>
        <authorList>
            <person name="Bidzhieva S.K."/>
            <person name="Kadnikov V."/>
            <person name="Tourova T.P."/>
            <person name="Samigullina S.R."/>
            <person name="Sokolova D.S."/>
            <person name="Poltaraus A.B."/>
            <person name="Avtukh A.N."/>
            <person name="Tereshina V.M."/>
            <person name="Mardanov A.V."/>
            <person name="Nazina T.N."/>
        </authorList>
    </citation>
    <scope>NUCLEOTIDE SEQUENCE [LARGE SCALE GENOMIC DNA]</scope>
    <source>
        <strain evidence="5 6">5S69</strain>
    </source>
</reference>
<protein>
    <submittedName>
        <fullName evidence="5">MarR family transcriptional regulator</fullName>
    </submittedName>
</protein>
<dbReference type="PRINTS" id="PR00598">
    <property type="entry name" value="HTHMARR"/>
</dbReference>
<evidence type="ECO:0000256" key="1">
    <source>
        <dbReference type="ARBA" id="ARBA00023015"/>
    </source>
</evidence>
<name>A0ABZ2IVX8_9BACT</name>
<organism evidence="5 6">
    <name type="scientific">Pseudodesulfovibrio methanolicus</name>
    <dbReference type="NCBI Taxonomy" id="3126690"/>
    <lineage>
        <taxon>Bacteria</taxon>
        <taxon>Pseudomonadati</taxon>
        <taxon>Thermodesulfobacteriota</taxon>
        <taxon>Desulfovibrionia</taxon>
        <taxon>Desulfovibrionales</taxon>
        <taxon>Desulfovibrionaceae</taxon>
    </lineage>
</organism>
<evidence type="ECO:0000256" key="3">
    <source>
        <dbReference type="ARBA" id="ARBA00023163"/>
    </source>
</evidence>
<dbReference type="Gene3D" id="1.10.10.10">
    <property type="entry name" value="Winged helix-like DNA-binding domain superfamily/Winged helix DNA-binding domain"/>
    <property type="match status" value="1"/>
</dbReference>
<gene>
    <name evidence="5" type="ORF">V8V93_14210</name>
</gene>
<dbReference type="Pfam" id="PF01047">
    <property type="entry name" value="MarR"/>
    <property type="match status" value="1"/>
</dbReference>
<dbReference type="RefSeq" id="WP_338667248.1">
    <property type="nucleotide sequence ID" value="NZ_CP146609.1"/>
</dbReference>
<dbReference type="InterPro" id="IPR036388">
    <property type="entry name" value="WH-like_DNA-bd_sf"/>
</dbReference>
<keyword evidence="1" id="KW-0805">Transcription regulation</keyword>
<sequence length="167" mass="19029">MDNNRLGTGIPDGKEYYDELPDYLSDGFIGFLLYTTALSLKKRLLRALDDSGLGISREQFTLLGLLWQEDGLYQSELAERAFKDRHSVTRILAGMESKGLVERLPDERDARLARCHLTEAGRSLCGPLRKVHARYLKEAFRGMDEEDVAGLRRGLLKLRRNLEEDLS</sequence>
<keyword evidence="6" id="KW-1185">Reference proteome</keyword>
<dbReference type="PROSITE" id="PS50995">
    <property type="entry name" value="HTH_MARR_2"/>
    <property type="match status" value="1"/>
</dbReference>
<dbReference type="SUPFAM" id="SSF46785">
    <property type="entry name" value="Winged helix' DNA-binding domain"/>
    <property type="match status" value="1"/>
</dbReference>
<evidence type="ECO:0000259" key="4">
    <source>
        <dbReference type="PROSITE" id="PS50995"/>
    </source>
</evidence>
<dbReference type="InterPro" id="IPR036390">
    <property type="entry name" value="WH_DNA-bd_sf"/>
</dbReference>
<dbReference type="PANTHER" id="PTHR33164:SF64">
    <property type="entry name" value="TRANSCRIPTIONAL REGULATOR SLYA"/>
    <property type="match status" value="1"/>
</dbReference>
<dbReference type="Proteomes" id="UP001385389">
    <property type="component" value="Chromosome"/>
</dbReference>
<feature type="domain" description="HTH marR-type" evidence="4">
    <location>
        <begin position="26"/>
        <end position="160"/>
    </location>
</feature>
<dbReference type="EMBL" id="CP146609">
    <property type="protein sequence ID" value="WWX21589.1"/>
    <property type="molecule type" value="Genomic_DNA"/>
</dbReference>
<keyword evidence="2" id="KW-0238">DNA-binding</keyword>
<dbReference type="InterPro" id="IPR039422">
    <property type="entry name" value="MarR/SlyA-like"/>
</dbReference>
<dbReference type="SMART" id="SM00347">
    <property type="entry name" value="HTH_MARR"/>
    <property type="match status" value="1"/>
</dbReference>
<dbReference type="PANTHER" id="PTHR33164">
    <property type="entry name" value="TRANSCRIPTIONAL REGULATOR, MARR FAMILY"/>
    <property type="match status" value="1"/>
</dbReference>
<evidence type="ECO:0000313" key="5">
    <source>
        <dbReference type="EMBL" id="WWX21589.1"/>
    </source>
</evidence>
<dbReference type="InterPro" id="IPR000835">
    <property type="entry name" value="HTH_MarR-typ"/>
</dbReference>